<protein>
    <recommendedName>
        <fullName evidence="2">glutathione transferase</fullName>
        <ecNumber evidence="2">2.5.1.18</ecNumber>
    </recommendedName>
</protein>
<comment type="similarity">
    <text evidence="1">Belongs to the GST superfamily.</text>
</comment>
<dbReference type="SFLD" id="SFLDS00019">
    <property type="entry name" value="Glutathione_Transferase_(cytos"/>
    <property type="match status" value="1"/>
</dbReference>
<dbReference type="InterPro" id="IPR036282">
    <property type="entry name" value="Glutathione-S-Trfase_C_sf"/>
</dbReference>
<dbReference type="InterPro" id="IPR036249">
    <property type="entry name" value="Thioredoxin-like_sf"/>
</dbReference>
<dbReference type="PANTHER" id="PTHR44051">
    <property type="entry name" value="GLUTATHIONE S-TRANSFERASE-RELATED"/>
    <property type="match status" value="1"/>
</dbReference>
<dbReference type="Gene3D" id="3.40.30.10">
    <property type="entry name" value="Glutaredoxin"/>
    <property type="match status" value="1"/>
</dbReference>
<reference evidence="7 8" key="1">
    <citation type="journal article" date="2018" name="Mol. Biol. Evol.">
        <title>Broad Genomic Sampling Reveals a Smut Pathogenic Ancestry of the Fungal Clade Ustilaginomycotina.</title>
        <authorList>
            <person name="Kijpornyongpan T."/>
            <person name="Mondo S.J."/>
            <person name="Barry K."/>
            <person name="Sandor L."/>
            <person name="Lee J."/>
            <person name="Lipzen A."/>
            <person name="Pangilinan J."/>
            <person name="LaButti K."/>
            <person name="Hainaut M."/>
            <person name="Henrissat B."/>
            <person name="Grigoriev I.V."/>
            <person name="Spatafora J.W."/>
            <person name="Aime M.C."/>
        </authorList>
    </citation>
    <scope>NUCLEOTIDE SEQUENCE [LARGE SCALE GENOMIC DNA]</scope>
    <source>
        <strain evidence="7 8">MCA 5214</strain>
    </source>
</reference>
<evidence type="ECO:0000256" key="1">
    <source>
        <dbReference type="ARBA" id="ARBA00007409"/>
    </source>
</evidence>
<dbReference type="PROSITE" id="PS50405">
    <property type="entry name" value="GST_CTER"/>
    <property type="match status" value="1"/>
</dbReference>
<dbReference type="GO" id="GO:0004364">
    <property type="term" value="F:glutathione transferase activity"/>
    <property type="evidence" value="ECO:0007669"/>
    <property type="project" value="UniProtKB-EC"/>
</dbReference>
<name>A0A316UPM6_9BASI</name>
<dbReference type="InterPro" id="IPR040079">
    <property type="entry name" value="Glutathione_S-Trfase"/>
</dbReference>
<dbReference type="EC" id="2.5.1.18" evidence="2"/>
<dbReference type="AlphaFoldDB" id="A0A316UPM6"/>
<dbReference type="PANTHER" id="PTHR44051:SF9">
    <property type="entry name" value="GLUTATHIONE S-TRANSFERASE 1"/>
    <property type="match status" value="1"/>
</dbReference>
<organism evidence="7 8">
    <name type="scientific">Jaminaea rosea</name>
    <dbReference type="NCBI Taxonomy" id="1569628"/>
    <lineage>
        <taxon>Eukaryota</taxon>
        <taxon>Fungi</taxon>
        <taxon>Dikarya</taxon>
        <taxon>Basidiomycota</taxon>
        <taxon>Ustilaginomycotina</taxon>
        <taxon>Exobasidiomycetes</taxon>
        <taxon>Microstromatales</taxon>
        <taxon>Microstromatales incertae sedis</taxon>
        <taxon>Jaminaea</taxon>
    </lineage>
</organism>
<evidence type="ECO:0000256" key="4">
    <source>
        <dbReference type="ARBA" id="ARBA00047960"/>
    </source>
</evidence>
<dbReference type="STRING" id="1569628.A0A316UPM6"/>
<dbReference type="SUPFAM" id="SSF52833">
    <property type="entry name" value="Thioredoxin-like"/>
    <property type="match status" value="1"/>
</dbReference>
<dbReference type="GO" id="GO:0005737">
    <property type="term" value="C:cytoplasm"/>
    <property type="evidence" value="ECO:0007669"/>
    <property type="project" value="UniProtKB-ARBA"/>
</dbReference>
<dbReference type="PROSITE" id="PS50404">
    <property type="entry name" value="GST_NTER"/>
    <property type="match status" value="1"/>
</dbReference>
<keyword evidence="3" id="KW-0808">Transferase</keyword>
<dbReference type="GeneID" id="37029385"/>
<evidence type="ECO:0000256" key="3">
    <source>
        <dbReference type="ARBA" id="ARBA00022679"/>
    </source>
</evidence>
<gene>
    <name evidence="7" type="ORF">BDZ90DRAFT_246465</name>
</gene>
<dbReference type="EMBL" id="KZ819669">
    <property type="protein sequence ID" value="PWN27247.1"/>
    <property type="molecule type" value="Genomic_DNA"/>
</dbReference>
<evidence type="ECO:0000313" key="8">
    <source>
        <dbReference type="Proteomes" id="UP000245884"/>
    </source>
</evidence>
<dbReference type="SUPFAM" id="SSF47616">
    <property type="entry name" value="GST C-terminal domain-like"/>
    <property type="match status" value="1"/>
</dbReference>
<comment type="catalytic activity">
    <reaction evidence="4">
        <text>RX + glutathione = an S-substituted glutathione + a halide anion + H(+)</text>
        <dbReference type="Rhea" id="RHEA:16437"/>
        <dbReference type="ChEBI" id="CHEBI:15378"/>
        <dbReference type="ChEBI" id="CHEBI:16042"/>
        <dbReference type="ChEBI" id="CHEBI:17792"/>
        <dbReference type="ChEBI" id="CHEBI:57925"/>
        <dbReference type="ChEBI" id="CHEBI:90779"/>
        <dbReference type="EC" id="2.5.1.18"/>
    </reaction>
</comment>
<dbReference type="RefSeq" id="XP_025361859.1">
    <property type="nucleotide sequence ID" value="XM_025507562.1"/>
</dbReference>
<feature type="domain" description="GST N-terminal" evidence="5">
    <location>
        <begin position="1"/>
        <end position="82"/>
    </location>
</feature>
<dbReference type="SFLD" id="SFLDG00358">
    <property type="entry name" value="Main_(cytGST)"/>
    <property type="match status" value="1"/>
</dbReference>
<dbReference type="CDD" id="cd03046">
    <property type="entry name" value="GST_N_GTT1_like"/>
    <property type="match status" value="1"/>
</dbReference>
<evidence type="ECO:0000259" key="6">
    <source>
        <dbReference type="PROSITE" id="PS50405"/>
    </source>
</evidence>
<dbReference type="InterPro" id="IPR004045">
    <property type="entry name" value="Glutathione_S-Trfase_N"/>
</dbReference>
<keyword evidence="8" id="KW-1185">Reference proteome</keyword>
<dbReference type="Proteomes" id="UP000245884">
    <property type="component" value="Unassembled WGS sequence"/>
</dbReference>
<dbReference type="Gene3D" id="1.20.1050.10">
    <property type="match status" value="1"/>
</dbReference>
<evidence type="ECO:0000256" key="2">
    <source>
        <dbReference type="ARBA" id="ARBA00012452"/>
    </source>
</evidence>
<sequence>MPVIVHHLNDSRSQRILFLLEELSIPYEIKHYQRGSDRRAPKALYDVHPLGKSPVITTESGRVIAESGAIVDYLINEYAKDGSFRPTNGEAKLDDTFWSHFAEGSLMPALVMKLIFSIIPQQAPFLVRPLASAICSGVVSSFVDPEVGKLLKFISGELAKKKTTTSTSSTSAGGSPWFAGGDAQGNPTAADFMMLFPLEALVAGGRAPKGMQIDEGIKRYVEEAHKRPAYQRALEKGGKYSYA</sequence>
<proteinExistence type="inferred from homology"/>
<dbReference type="Pfam" id="PF13409">
    <property type="entry name" value="GST_N_2"/>
    <property type="match status" value="1"/>
</dbReference>
<dbReference type="InterPro" id="IPR010987">
    <property type="entry name" value="Glutathione-S-Trfase_C-like"/>
</dbReference>
<evidence type="ECO:0000313" key="7">
    <source>
        <dbReference type="EMBL" id="PWN27247.1"/>
    </source>
</evidence>
<accession>A0A316UPM6</accession>
<feature type="domain" description="GST C-terminal" evidence="6">
    <location>
        <begin position="88"/>
        <end position="243"/>
    </location>
</feature>
<dbReference type="FunFam" id="3.40.30.10:FF:000156">
    <property type="entry name" value="Glutathione S-transferase 1"/>
    <property type="match status" value="1"/>
</dbReference>
<dbReference type="OrthoDB" id="2098326at2759"/>
<evidence type="ECO:0000259" key="5">
    <source>
        <dbReference type="PROSITE" id="PS50404"/>
    </source>
</evidence>
<dbReference type="GO" id="GO:0004602">
    <property type="term" value="F:glutathione peroxidase activity"/>
    <property type="evidence" value="ECO:0007669"/>
    <property type="project" value="UniProtKB-ARBA"/>
</dbReference>